<evidence type="ECO:0000313" key="9">
    <source>
        <dbReference type="EMBL" id="QJC50985.1"/>
    </source>
</evidence>
<feature type="transmembrane region" description="Helical" evidence="7">
    <location>
        <begin position="12"/>
        <end position="37"/>
    </location>
</feature>
<comment type="similarity">
    <text evidence="7">Belongs to the binding-protein-dependent transport system permease family.</text>
</comment>
<proteinExistence type="inferred from homology"/>
<sequence length="294" mass="32931">MLEKGWRRALGGTVFIGPAGLVYLLMVLVPIFMSFYYSLFQWNGIAPKVFAGADNLRRLLEDEMIRKTLWNSVKLTFWAVAIQLPVGMLLAVLLSGRIRGGNFFKTVYFFPVMLSTAVLGILWGQIYDPNIGLLNQALTHLGLDSWAQTWLGDERTSLGSVIAVVAWQYVGFYVVVYFSALQNVPEDLTESATIEGAGPLQLLLRIKLPLIWPVITFTILNAVVNSLRYFDLIYIMTAGGPNGSSEVIASYMYKQAFQFLDYGYGSAVSVFLFAFSLLIALLLGRLMRRETVQY</sequence>
<keyword evidence="6 7" id="KW-0472">Membrane</keyword>
<keyword evidence="2 7" id="KW-0813">Transport</keyword>
<gene>
    <name evidence="9" type="ORF">HGI30_05030</name>
</gene>
<evidence type="ECO:0000256" key="4">
    <source>
        <dbReference type="ARBA" id="ARBA00022692"/>
    </source>
</evidence>
<evidence type="ECO:0000313" key="10">
    <source>
        <dbReference type="Proteomes" id="UP000502136"/>
    </source>
</evidence>
<dbReference type="Proteomes" id="UP000502136">
    <property type="component" value="Chromosome"/>
</dbReference>
<name>A0A6H2GUB7_9BACL</name>
<dbReference type="AlphaFoldDB" id="A0A6H2GUB7"/>
<dbReference type="InterPro" id="IPR035906">
    <property type="entry name" value="MetI-like_sf"/>
</dbReference>
<evidence type="ECO:0000256" key="1">
    <source>
        <dbReference type="ARBA" id="ARBA00004651"/>
    </source>
</evidence>
<dbReference type="SUPFAM" id="SSF161098">
    <property type="entry name" value="MetI-like"/>
    <property type="match status" value="1"/>
</dbReference>
<feature type="transmembrane region" description="Helical" evidence="7">
    <location>
        <begin position="158"/>
        <end position="181"/>
    </location>
</feature>
<feature type="transmembrane region" description="Helical" evidence="7">
    <location>
        <begin position="106"/>
        <end position="126"/>
    </location>
</feature>
<dbReference type="CDD" id="cd06261">
    <property type="entry name" value="TM_PBP2"/>
    <property type="match status" value="1"/>
</dbReference>
<evidence type="ECO:0000256" key="3">
    <source>
        <dbReference type="ARBA" id="ARBA00022475"/>
    </source>
</evidence>
<evidence type="ECO:0000259" key="8">
    <source>
        <dbReference type="PROSITE" id="PS50928"/>
    </source>
</evidence>
<feature type="domain" description="ABC transmembrane type-1" evidence="8">
    <location>
        <begin position="69"/>
        <end position="283"/>
    </location>
</feature>
<dbReference type="InterPro" id="IPR000515">
    <property type="entry name" value="MetI-like"/>
</dbReference>
<comment type="subcellular location">
    <subcellularLocation>
        <location evidence="1 7">Cell membrane</location>
        <topology evidence="1 7">Multi-pass membrane protein</topology>
    </subcellularLocation>
</comment>
<dbReference type="PANTHER" id="PTHR30193">
    <property type="entry name" value="ABC TRANSPORTER PERMEASE PROTEIN"/>
    <property type="match status" value="1"/>
</dbReference>
<dbReference type="Pfam" id="PF00528">
    <property type="entry name" value="BPD_transp_1"/>
    <property type="match status" value="1"/>
</dbReference>
<evidence type="ECO:0000256" key="2">
    <source>
        <dbReference type="ARBA" id="ARBA00022448"/>
    </source>
</evidence>
<keyword evidence="4 7" id="KW-0812">Transmembrane</keyword>
<dbReference type="PROSITE" id="PS50928">
    <property type="entry name" value="ABC_TM1"/>
    <property type="match status" value="1"/>
</dbReference>
<dbReference type="PANTHER" id="PTHR30193:SF37">
    <property type="entry name" value="INNER MEMBRANE ABC TRANSPORTER PERMEASE PROTEIN YCJO"/>
    <property type="match status" value="1"/>
</dbReference>
<dbReference type="GO" id="GO:0005886">
    <property type="term" value="C:plasma membrane"/>
    <property type="evidence" value="ECO:0007669"/>
    <property type="project" value="UniProtKB-SubCell"/>
</dbReference>
<dbReference type="EMBL" id="CP051428">
    <property type="protein sequence ID" value="QJC50985.1"/>
    <property type="molecule type" value="Genomic_DNA"/>
</dbReference>
<evidence type="ECO:0000256" key="6">
    <source>
        <dbReference type="ARBA" id="ARBA00023136"/>
    </source>
</evidence>
<dbReference type="RefSeq" id="WP_168906640.1">
    <property type="nucleotide sequence ID" value="NZ_CP051428.1"/>
</dbReference>
<dbReference type="InterPro" id="IPR051393">
    <property type="entry name" value="ABC_transporter_permease"/>
</dbReference>
<keyword evidence="5 7" id="KW-1133">Transmembrane helix</keyword>
<feature type="transmembrane region" description="Helical" evidence="7">
    <location>
        <begin position="202"/>
        <end position="224"/>
    </location>
</feature>
<organism evidence="9 10">
    <name type="scientific">Paenibacillus albicereus</name>
    <dbReference type="NCBI Taxonomy" id="2726185"/>
    <lineage>
        <taxon>Bacteria</taxon>
        <taxon>Bacillati</taxon>
        <taxon>Bacillota</taxon>
        <taxon>Bacilli</taxon>
        <taxon>Bacillales</taxon>
        <taxon>Paenibacillaceae</taxon>
        <taxon>Paenibacillus</taxon>
    </lineage>
</organism>
<dbReference type="KEGG" id="palr:HGI30_05030"/>
<keyword evidence="3" id="KW-1003">Cell membrane</keyword>
<protein>
    <submittedName>
        <fullName evidence="9">Sugar ABC transporter permease</fullName>
    </submittedName>
</protein>
<dbReference type="GO" id="GO:0055085">
    <property type="term" value="P:transmembrane transport"/>
    <property type="evidence" value="ECO:0007669"/>
    <property type="project" value="InterPro"/>
</dbReference>
<evidence type="ECO:0000256" key="7">
    <source>
        <dbReference type="RuleBase" id="RU363032"/>
    </source>
</evidence>
<evidence type="ECO:0000256" key="5">
    <source>
        <dbReference type="ARBA" id="ARBA00022989"/>
    </source>
</evidence>
<feature type="transmembrane region" description="Helical" evidence="7">
    <location>
        <begin position="75"/>
        <end position="94"/>
    </location>
</feature>
<reference evidence="9 10" key="1">
    <citation type="submission" date="2020-04" db="EMBL/GenBank/DDBJ databases">
        <title>Novel Paenibacillus strain UniB2 isolated from commercial digestive syrup.</title>
        <authorList>
            <person name="Thorat V."/>
            <person name="Kirdat K."/>
            <person name="Tiwarekar B."/>
            <person name="Yadav A."/>
        </authorList>
    </citation>
    <scope>NUCLEOTIDE SEQUENCE [LARGE SCALE GENOMIC DNA]</scope>
    <source>
        <strain evidence="9 10">UniB2</strain>
    </source>
</reference>
<feature type="transmembrane region" description="Helical" evidence="7">
    <location>
        <begin position="262"/>
        <end position="284"/>
    </location>
</feature>
<dbReference type="Gene3D" id="1.10.3720.10">
    <property type="entry name" value="MetI-like"/>
    <property type="match status" value="1"/>
</dbReference>
<accession>A0A6H2GUB7</accession>
<keyword evidence="10" id="KW-1185">Reference proteome</keyword>